<dbReference type="EMBL" id="JAKOGI010003237">
    <property type="protein sequence ID" value="KAJ8420666.1"/>
    <property type="molecule type" value="Genomic_DNA"/>
</dbReference>
<feature type="region of interest" description="Disordered" evidence="1">
    <location>
        <begin position="1"/>
        <end position="79"/>
    </location>
</feature>
<feature type="compositionally biased region" description="Pro residues" evidence="1">
    <location>
        <begin position="55"/>
        <end position="65"/>
    </location>
</feature>
<feature type="compositionally biased region" description="Basic residues" evidence="1">
    <location>
        <begin position="1"/>
        <end position="11"/>
    </location>
</feature>
<evidence type="ECO:0000313" key="3">
    <source>
        <dbReference type="EMBL" id="KAJ8420666.1"/>
    </source>
</evidence>
<accession>A0A9Q1JHQ0</accession>
<feature type="compositionally biased region" description="Polar residues" evidence="1">
    <location>
        <begin position="26"/>
        <end position="43"/>
    </location>
</feature>
<dbReference type="Proteomes" id="UP001153076">
    <property type="component" value="Unassembled WGS sequence"/>
</dbReference>
<sequence length="195" mass="21803">MKTHTHHHRRSGQQSSQKLPGENLTRVATSTKPSNTAPSSNSPDLLIALDEDTSPPSPPPSPPIQPLSTGEKPTGAPSTTVGFTKSQIEYWEQAIICKVLGANPPFAVMEGFFKRIWKAFEIDRILLVKRGMFLVQFTNLHDKQVVEKRGMYFFDNKPLLVKGWNAAMDLQTDSITSLPIWVHFPNLDLRTIPKS</sequence>
<feature type="domain" description="DUF4283" evidence="2">
    <location>
        <begin position="88"/>
        <end position="170"/>
    </location>
</feature>
<dbReference type="PANTHER" id="PTHR33233:SF17">
    <property type="entry name" value="DUF4283 DOMAIN-CONTAINING PROTEIN"/>
    <property type="match status" value="1"/>
</dbReference>
<dbReference type="PANTHER" id="PTHR33233">
    <property type="entry name" value="ENDONUCLEASE/EXONUCLEASE/PHOSPHATASE"/>
    <property type="match status" value="1"/>
</dbReference>
<keyword evidence="4" id="KW-1185">Reference proteome</keyword>
<evidence type="ECO:0000313" key="4">
    <source>
        <dbReference type="Proteomes" id="UP001153076"/>
    </source>
</evidence>
<dbReference type="OrthoDB" id="1939300at2759"/>
<dbReference type="AlphaFoldDB" id="A0A9Q1JHQ0"/>
<organism evidence="3 4">
    <name type="scientific">Carnegiea gigantea</name>
    <dbReference type="NCBI Taxonomy" id="171969"/>
    <lineage>
        <taxon>Eukaryota</taxon>
        <taxon>Viridiplantae</taxon>
        <taxon>Streptophyta</taxon>
        <taxon>Embryophyta</taxon>
        <taxon>Tracheophyta</taxon>
        <taxon>Spermatophyta</taxon>
        <taxon>Magnoliopsida</taxon>
        <taxon>eudicotyledons</taxon>
        <taxon>Gunneridae</taxon>
        <taxon>Pentapetalae</taxon>
        <taxon>Caryophyllales</taxon>
        <taxon>Cactineae</taxon>
        <taxon>Cactaceae</taxon>
        <taxon>Cactoideae</taxon>
        <taxon>Echinocereeae</taxon>
        <taxon>Carnegiea</taxon>
    </lineage>
</organism>
<gene>
    <name evidence="3" type="ORF">Cgig2_003372</name>
</gene>
<name>A0A9Q1JHQ0_9CARY</name>
<dbReference type="Pfam" id="PF14111">
    <property type="entry name" value="DUF4283"/>
    <property type="match status" value="1"/>
</dbReference>
<protein>
    <recommendedName>
        <fullName evidence="2">DUF4283 domain-containing protein</fullName>
    </recommendedName>
</protein>
<reference evidence="3" key="1">
    <citation type="submission" date="2022-04" db="EMBL/GenBank/DDBJ databases">
        <title>Carnegiea gigantea Genome sequencing and assembly v2.</title>
        <authorList>
            <person name="Copetti D."/>
            <person name="Sanderson M.J."/>
            <person name="Burquez A."/>
            <person name="Wojciechowski M.F."/>
        </authorList>
    </citation>
    <scope>NUCLEOTIDE SEQUENCE</scope>
    <source>
        <strain evidence="3">SGP5-SGP5p</strain>
        <tissue evidence="3">Aerial part</tissue>
    </source>
</reference>
<proteinExistence type="predicted"/>
<dbReference type="InterPro" id="IPR025558">
    <property type="entry name" value="DUF4283"/>
</dbReference>
<evidence type="ECO:0000259" key="2">
    <source>
        <dbReference type="Pfam" id="PF14111"/>
    </source>
</evidence>
<comment type="caution">
    <text evidence="3">The sequence shown here is derived from an EMBL/GenBank/DDBJ whole genome shotgun (WGS) entry which is preliminary data.</text>
</comment>
<evidence type="ECO:0000256" key="1">
    <source>
        <dbReference type="SAM" id="MobiDB-lite"/>
    </source>
</evidence>